<dbReference type="PANTHER" id="PTHR14387">
    <property type="entry name" value="THADA/DEATH RECEPTOR INTERACTING PROTEIN"/>
    <property type="match status" value="1"/>
</dbReference>
<organism evidence="7 8">
    <name type="scientific">Sporothrix schenckii 1099-18</name>
    <dbReference type="NCBI Taxonomy" id="1397361"/>
    <lineage>
        <taxon>Eukaryota</taxon>
        <taxon>Fungi</taxon>
        <taxon>Dikarya</taxon>
        <taxon>Ascomycota</taxon>
        <taxon>Pezizomycotina</taxon>
        <taxon>Sordariomycetes</taxon>
        <taxon>Sordariomycetidae</taxon>
        <taxon>Ophiostomatales</taxon>
        <taxon>Ophiostomataceae</taxon>
        <taxon>Sporothrix</taxon>
    </lineage>
</organism>
<feature type="domain" description="tRNA (32-2'-O)-methyltransferase regulator THADA-like C-terminal TPR repeats region" evidence="6">
    <location>
        <begin position="936"/>
        <end position="1099"/>
    </location>
</feature>
<dbReference type="Pfam" id="PF25150">
    <property type="entry name" value="TPR_Trm732"/>
    <property type="match status" value="1"/>
</dbReference>
<dbReference type="GO" id="GO:0005829">
    <property type="term" value="C:cytosol"/>
    <property type="evidence" value="ECO:0007669"/>
    <property type="project" value="TreeGrafter"/>
</dbReference>
<sequence>MERPHLPDIDEPSANANTLFSWLEQQPEAQFQELAEALFVQLLANAAKSRVSSVNACAKLCGFVQHCATRAPDAVTEWAFRSATALRLFHFYIEWNEKDQHRSLKLVLDLVALLILQNPDEATRTALRNEILQTLVTIVSRKSTRPLVKSSIGSLHYLLGKGVYDYEEVARAYGREVGDDDDIPTEPSLDTWRRLVADMFAWMTLHYVCPVAGKFLVAVFAYLQTTATFQEDGGSALFPEFSVEMWLQWLRNSLEVHPTILEDVKLYFFIPFFKTDRTRSLQLLEILNKNEVSTATEKENNDTVGAVLQLAALEVGKKAGLVDDPGLNLTGKVAKGGVIVLNESVLDGVLARAPTDVRSLALSLLVSSQSTTKPYSSTAFDLLQRYLPTYHAESDAKFRYELLAHTRDMALRLKSAIATMQRWGRGGKGDPSGQSKSSLKKMEAVKIDDATIQKTLTEHEAFLTWYLTFLRAEMAPTASYQRHFTSLKATSWLLRQRRDVSGGVSDTLDMALVRRLFDDNAWVRCVLDLIMDPFDDVRDVATSLLVLAPPELVAAERGSLRDVLANFSRRADHRASQTARQDHADGAARCQGLMCSWAFNDLEAQKAILSQVLDVLETKIERAETDLASAAIRGSVHGEFASIRFIWAVLAKAKYSDADLATLVEVQARIVKSCERVWHVVKHVLCDDSPEGHIPDDLEDQGISNLDSKDLLSFSFRSINESSNTMRAIVSHIRFSRVKGTLTPSRAVFERIGNLAFEQLSTLRHRGALTTVAQTFTMCCQLAQDPSVTVPGTAEDATLVATWYKVGGLACLNTHDSFKSILLTFQGTLNCIRTQVSTTRRSAGIPALFSGILASSSTSQPAFFDAAIRTACSIAQQPANSAERAADGSRLPQVHAFNCLRDVFRSSLLSKRAERLLPECLQLAANSLRSDVWAIRNCGLLLLRSLIDCLFGTGESKASLESGWDGRTIRISYNRYPTLPGVLLSLLRTDKALSDEAVSSSSGHLQIESQQAAAESVFPALDIIRRAGPPETHRAELYEAVVHYLGSHLWHVREMAARTVCSFLVNNDNWAAGVQQLLLDKSAMTSVNRWHGSLLAVRFILVRVAGISGASVTSSLRPLLSVLDTLAAANGRFTTCPEVRAAYLEARNTIASLALQFNVSVGEAISKTVAAPADNVAVPSALLKAQTILQVNYTAVELDDRHMLENLVASVAVSDPDNATRLLETVQASWFGAAKQTPDTASWLTTVYVSVSLEVAAAAEVRAVALLNLAEVMDYLLFGDGRGNDNLLPAIDSLVYVWSATSQGAINPTLSWAVLRASGPILAASVRAKDRPSTSLLSVSAWVAMIKAAIDPAQTFDTRMAATEALRSFALATAAPFAAVANDNDLLLFVSCVYDTLNDDDDEIRDVAAEAAGAVLETPLIPGEAARRLPMWLASRFGASVGFVKQAAARMEGHSSTFEVTLWPSAATLLEEALEFDDALFLVEEHNLYVDEVREAKRWASVIAGNTEGDGIGSLTGWLANGLEALVSHVRGPDGDDGPLGWTAAPGVFAVCARLILGTRAVLAHQIEATDTNLQRLSTLLTTFQEAGEKAHVHGLLLAMAKEKVAM</sequence>
<dbReference type="InterPro" id="IPR056842">
    <property type="entry name" value="THADA-like_TPR_C"/>
</dbReference>
<dbReference type="SUPFAM" id="SSF48371">
    <property type="entry name" value="ARM repeat"/>
    <property type="match status" value="1"/>
</dbReference>
<dbReference type="GeneID" id="27672479"/>
<dbReference type="Pfam" id="PF26523">
    <property type="entry name" value="Trm732_C"/>
    <property type="match status" value="1"/>
</dbReference>
<protein>
    <submittedName>
        <fullName evidence="7">Uncharacterized protein</fullName>
    </submittedName>
</protein>
<gene>
    <name evidence="7" type="ORF">SPSK_10981</name>
</gene>
<dbReference type="VEuPathDB" id="FungiDB:SPSK_10981"/>
<reference evidence="7 8" key="1">
    <citation type="journal article" date="2014" name="BMC Genomics">
        <title>Comparative genomics of the major fungal agents of human and animal Sporotrichosis: Sporothrix schenckii and Sporothrix brasiliensis.</title>
        <authorList>
            <person name="Teixeira M.M."/>
            <person name="de Almeida L.G."/>
            <person name="Kubitschek-Barreira P."/>
            <person name="Alves F.L."/>
            <person name="Kioshima E.S."/>
            <person name="Abadio A.K."/>
            <person name="Fernandes L."/>
            <person name="Derengowski L.S."/>
            <person name="Ferreira K.S."/>
            <person name="Souza R.C."/>
            <person name="Ruiz J.C."/>
            <person name="de Andrade N.C."/>
            <person name="Paes H.C."/>
            <person name="Nicola A.M."/>
            <person name="Albuquerque P."/>
            <person name="Gerber A.L."/>
            <person name="Martins V.P."/>
            <person name="Peconick L.D."/>
            <person name="Neto A.V."/>
            <person name="Chaucanez C.B."/>
            <person name="Silva P.A."/>
            <person name="Cunha O.L."/>
            <person name="de Oliveira F.F."/>
            <person name="dos Santos T.C."/>
            <person name="Barros A.L."/>
            <person name="Soares M.A."/>
            <person name="de Oliveira L.M."/>
            <person name="Marini M.M."/>
            <person name="Villalobos-Duno H."/>
            <person name="Cunha M.M."/>
            <person name="de Hoog S."/>
            <person name="da Silveira J.F."/>
            <person name="Henrissat B."/>
            <person name="Nino-Vega G.A."/>
            <person name="Cisalpino P.S."/>
            <person name="Mora-Montes H.M."/>
            <person name="Almeida S.R."/>
            <person name="Stajich J.E."/>
            <person name="Lopes-Bezerra L.M."/>
            <person name="Vasconcelos A.T."/>
            <person name="Felipe M.S."/>
        </authorList>
    </citation>
    <scope>NUCLEOTIDE SEQUENCE [LARGE SCALE GENOMIC DNA]</scope>
    <source>
        <strain evidence="7 8">1099-18</strain>
    </source>
</reference>
<feature type="domain" description="tRNA (32-2'-O)-methyltransferase regulator THADA-like TPR repeats region" evidence="5">
    <location>
        <begin position="244"/>
        <end position="539"/>
    </location>
</feature>
<dbReference type="PANTHER" id="PTHR14387:SF0">
    <property type="entry name" value="DUF2428 DOMAIN-CONTAINING PROTEIN"/>
    <property type="match status" value="1"/>
</dbReference>
<dbReference type="Pfam" id="PF25151">
    <property type="entry name" value="TPR_Trm732_C"/>
    <property type="match status" value="1"/>
</dbReference>
<evidence type="ECO:0000313" key="7">
    <source>
        <dbReference type="EMBL" id="KJR83264.1"/>
    </source>
</evidence>
<evidence type="ECO:0000313" key="8">
    <source>
        <dbReference type="Proteomes" id="UP000033710"/>
    </source>
</evidence>
<dbReference type="Pfam" id="PF10350">
    <property type="entry name" value="DUF2428"/>
    <property type="match status" value="1"/>
</dbReference>
<dbReference type="InterPro" id="IPR016024">
    <property type="entry name" value="ARM-type_fold"/>
</dbReference>
<evidence type="ECO:0000256" key="2">
    <source>
        <dbReference type="ARBA" id="ARBA00022694"/>
    </source>
</evidence>
<name>A0A0F2M2E0_SPOSC</name>
<evidence type="ECO:0000259" key="6">
    <source>
        <dbReference type="Pfam" id="PF25151"/>
    </source>
</evidence>
<dbReference type="GO" id="GO:0030488">
    <property type="term" value="P:tRNA methylation"/>
    <property type="evidence" value="ECO:0007669"/>
    <property type="project" value="TreeGrafter"/>
</dbReference>
<dbReference type="OrthoDB" id="73997at2759"/>
<keyword evidence="2" id="KW-0819">tRNA processing</keyword>
<comment type="caution">
    <text evidence="7">The sequence shown here is derived from an EMBL/GenBank/DDBJ whole genome shotgun (WGS) entry which is preliminary data.</text>
</comment>
<accession>A0A0F2M2E0</accession>
<dbReference type="Proteomes" id="UP000033710">
    <property type="component" value="Unassembled WGS sequence"/>
</dbReference>
<evidence type="ECO:0000259" key="5">
    <source>
        <dbReference type="Pfam" id="PF25150"/>
    </source>
</evidence>
<comment type="similarity">
    <text evidence="1">Belongs to the THADA family.</text>
</comment>
<dbReference type="RefSeq" id="XP_016585940.1">
    <property type="nucleotide sequence ID" value="XM_016737202.1"/>
</dbReference>
<evidence type="ECO:0000256" key="1">
    <source>
        <dbReference type="ARBA" id="ARBA00010409"/>
    </source>
</evidence>
<dbReference type="InterPro" id="IPR051954">
    <property type="entry name" value="tRNA_methyltransferase_THADA"/>
</dbReference>
<evidence type="ECO:0000256" key="3">
    <source>
        <dbReference type="SAM" id="Coils"/>
    </source>
</evidence>
<dbReference type="EMBL" id="AXCR01000010">
    <property type="protein sequence ID" value="KJR83264.1"/>
    <property type="molecule type" value="Genomic_DNA"/>
</dbReference>
<reference evidence="7 8" key="2">
    <citation type="journal article" date="2015" name="Eukaryot. Cell">
        <title>Asexual propagation of a virulent clone complex in a human and feline outbreak of sporotrichosis.</title>
        <authorList>
            <person name="Teixeira Mde M."/>
            <person name="Rodrigues A.M."/>
            <person name="Tsui C.K."/>
            <person name="de Almeida L.G."/>
            <person name="Van Diepeningen A.D."/>
            <person name="van den Ende B.G."/>
            <person name="Fernandes G.F."/>
            <person name="Kano R."/>
            <person name="Hamelin R.C."/>
            <person name="Lopes-Bezerra L.M."/>
            <person name="Vasconcelos A.T."/>
            <person name="de Hoog S."/>
            <person name="de Camargo Z.P."/>
            <person name="Felipe M.S."/>
        </authorList>
    </citation>
    <scope>NUCLEOTIDE SEQUENCE [LARGE SCALE GENOMIC DNA]</scope>
    <source>
        <strain evidence="7 8">1099-18</strain>
    </source>
</reference>
<feature type="domain" description="DUF2428" evidence="4">
    <location>
        <begin position="666"/>
        <end position="934"/>
    </location>
</feature>
<evidence type="ECO:0000259" key="4">
    <source>
        <dbReference type="Pfam" id="PF10350"/>
    </source>
</evidence>
<dbReference type="InterPro" id="IPR019442">
    <property type="entry name" value="THADA/TRM732_DUF2428"/>
</dbReference>
<dbReference type="KEGG" id="ssck:SPSK_10981"/>
<dbReference type="InterPro" id="IPR056843">
    <property type="entry name" value="THADA-like_TPR"/>
</dbReference>
<feature type="coiled-coil region" evidence="3">
    <location>
        <begin position="599"/>
        <end position="633"/>
    </location>
</feature>
<keyword evidence="3" id="KW-0175">Coiled coil</keyword>
<proteinExistence type="inferred from homology"/>